<protein>
    <recommendedName>
        <fullName evidence="3">Spermidine synthase</fullName>
    </recommendedName>
</protein>
<comment type="caution">
    <text evidence="1">The sequence shown here is derived from an EMBL/GenBank/DDBJ whole genome shotgun (WGS) entry which is preliminary data.</text>
</comment>
<dbReference type="EMBL" id="ACVN02000049">
    <property type="protein sequence ID" value="ERK61547.1"/>
    <property type="molecule type" value="Genomic_DNA"/>
</dbReference>
<keyword evidence="2" id="KW-1185">Reference proteome</keyword>
<dbReference type="RefSeq" id="WP_021796507.1">
    <property type="nucleotide sequence ID" value="NZ_ACVN02000049.1"/>
</dbReference>
<organism evidence="1 2">
    <name type="scientific">Propionibacterium acidifaciens F0233</name>
    <dbReference type="NCBI Taxonomy" id="553198"/>
    <lineage>
        <taxon>Bacteria</taxon>
        <taxon>Bacillati</taxon>
        <taxon>Actinomycetota</taxon>
        <taxon>Actinomycetes</taxon>
        <taxon>Propionibacteriales</taxon>
        <taxon>Propionibacteriaceae</taxon>
        <taxon>Propionibacterium</taxon>
    </lineage>
</organism>
<dbReference type="InterPro" id="IPR029063">
    <property type="entry name" value="SAM-dependent_MTases_sf"/>
</dbReference>
<dbReference type="GeneID" id="95359583"/>
<evidence type="ECO:0000313" key="2">
    <source>
        <dbReference type="Proteomes" id="UP000017052"/>
    </source>
</evidence>
<name>U2SFU6_9ACTN</name>
<evidence type="ECO:0000313" key="1">
    <source>
        <dbReference type="EMBL" id="ERK61547.1"/>
    </source>
</evidence>
<dbReference type="SUPFAM" id="SSF53335">
    <property type="entry name" value="S-adenosyl-L-methionine-dependent methyltransferases"/>
    <property type="match status" value="1"/>
</dbReference>
<evidence type="ECO:0008006" key="3">
    <source>
        <dbReference type="Google" id="ProtNLM"/>
    </source>
</evidence>
<reference evidence="1" key="1">
    <citation type="submission" date="2013-08" db="EMBL/GenBank/DDBJ databases">
        <authorList>
            <person name="Durkin A.S."/>
            <person name="Haft D.R."/>
            <person name="McCorrison J."/>
            <person name="Torralba M."/>
            <person name="Gillis M."/>
            <person name="Haft D.H."/>
            <person name="Methe B."/>
            <person name="Sutton G."/>
            <person name="Nelson K.E."/>
        </authorList>
    </citation>
    <scope>NUCLEOTIDE SEQUENCE [LARGE SCALE GENOMIC DNA]</scope>
    <source>
        <strain evidence="1">F0233</strain>
    </source>
</reference>
<gene>
    <name evidence="1" type="ORF">HMPREF0682_1281</name>
</gene>
<dbReference type="Proteomes" id="UP000017052">
    <property type="component" value="Unassembled WGS sequence"/>
</dbReference>
<accession>U2SFU6</accession>
<dbReference type="AlphaFoldDB" id="U2SFU6"/>
<sequence>MTDRSEGGSALHVVPDRYVPGAFVVAGSGVEHSFVDPADPAHVEFPYMERICELLDLWAPAGERFRVVHVGGAGMTLARYVAHTRPTSPQIVLEPDAELTAEVRARLPLPPRSGIKVRPQDGRTGLGAMRADYARVIIVDAFAELSVPGELVTAQAFAEYARVLAPDGVVALNITDVRPFGWTCTVLAGAAVRFGELALSSEPAILKGRRMGNLVVLASNRPLPMDGLVRRSGSAVFPYRWIHGERLRRWRGRAEPFDDAAPVPSPVPDDARTHFS</sequence>
<proteinExistence type="predicted"/>
<dbReference type="Gene3D" id="3.40.50.150">
    <property type="entry name" value="Vaccinia Virus protein VP39"/>
    <property type="match status" value="1"/>
</dbReference>
<dbReference type="NCBIfam" id="NF037959">
    <property type="entry name" value="MFS_SpdSyn"/>
    <property type="match status" value="1"/>
</dbReference>